<protein>
    <recommendedName>
        <fullName evidence="4">M23ase beta-sheet core domain-containing protein</fullName>
    </recommendedName>
</protein>
<dbReference type="GO" id="GO:0004222">
    <property type="term" value="F:metalloendopeptidase activity"/>
    <property type="evidence" value="ECO:0007669"/>
    <property type="project" value="TreeGrafter"/>
</dbReference>
<dbReference type="PANTHER" id="PTHR21666:SF270">
    <property type="entry name" value="MUREIN HYDROLASE ACTIVATOR ENVC"/>
    <property type="match status" value="1"/>
</dbReference>
<sequence length="422" mass="47607">MAIVKKFVSFMVLFCITVLFVPFATANNLSQQQAKLQQEIKQQANKIAEQKKKRNSLQSTLKSQEIELGNVSKNLKKTEMTLSEIRQTISRTEQEIKRLEKQEKEQKEKLKQQLDSAYRSGIHPSVLERLLSESAKDADRMEAYYEHINQVRIDAIYDLRRTQAELKVRRDELKGQQSGQQTQLNAQKKQEQELQKVKRDRENTIKAIDKTLDQEQSRLDALKANEAALRNQLARAENEAAQQAKRQAQEREKQELARLEQRKASEQKGKATEKEKQEVRARVREQVQAETRSGNGLGSGKYAMPVSGKIINTFGSTQMGELKWSGIVIQAGAGTPVRAIAAGRVILSDWLQGYGQVVVIDHGNGDMSLYGYNQSLAVRKGARVSAGQTIANVGNSGGQSRAALYFEIRRKGAAVNPMRWLK</sequence>
<keyword evidence="1" id="KW-0175">Coiled coil</keyword>
<evidence type="ECO:0000256" key="1">
    <source>
        <dbReference type="SAM" id="Coils"/>
    </source>
</evidence>
<feature type="compositionally biased region" description="Low complexity" evidence="2">
    <location>
        <begin position="233"/>
        <end position="246"/>
    </location>
</feature>
<dbReference type="CDD" id="cd12797">
    <property type="entry name" value="M23_peptidase"/>
    <property type="match status" value="1"/>
</dbReference>
<dbReference type="Gene3D" id="2.70.70.10">
    <property type="entry name" value="Glucose Permease (Domain IIA)"/>
    <property type="match status" value="1"/>
</dbReference>
<feature type="region of interest" description="Disordered" evidence="2">
    <location>
        <begin position="233"/>
        <end position="280"/>
    </location>
</feature>
<feature type="domain" description="M23ase beta-sheet core" evidence="4">
    <location>
        <begin position="324"/>
        <end position="417"/>
    </location>
</feature>
<dbReference type="PANTHER" id="PTHR21666">
    <property type="entry name" value="PEPTIDASE-RELATED"/>
    <property type="match status" value="1"/>
</dbReference>
<dbReference type="RefSeq" id="WP_025267078.1">
    <property type="nucleotide sequence ID" value="NZ_JACI01000001.1"/>
</dbReference>
<dbReference type="Pfam" id="PF01551">
    <property type="entry name" value="Peptidase_M23"/>
    <property type="match status" value="1"/>
</dbReference>
<dbReference type="AlphaFoldDB" id="A0A179CZ39"/>
<evidence type="ECO:0000259" key="4">
    <source>
        <dbReference type="Pfam" id="PF01551"/>
    </source>
</evidence>
<feature type="compositionally biased region" description="Basic and acidic residues" evidence="2">
    <location>
        <begin position="247"/>
        <end position="280"/>
    </location>
</feature>
<evidence type="ECO:0000256" key="3">
    <source>
        <dbReference type="SAM" id="SignalP"/>
    </source>
</evidence>
<proteinExistence type="predicted"/>
<evidence type="ECO:0000313" key="5">
    <source>
        <dbReference type="EMBL" id="OAQ15169.1"/>
    </source>
</evidence>
<feature type="compositionally biased region" description="Basic and acidic residues" evidence="2">
    <location>
        <begin position="188"/>
        <end position="199"/>
    </location>
</feature>
<dbReference type="FunFam" id="2.70.70.10:FF:000003">
    <property type="entry name" value="Murein hydrolase activator EnvC"/>
    <property type="match status" value="1"/>
</dbReference>
<dbReference type="NCBIfam" id="NF008644">
    <property type="entry name" value="PRK11637.1"/>
    <property type="match status" value="1"/>
</dbReference>
<accession>A0A179CZ39</accession>
<dbReference type="SUPFAM" id="SSF51261">
    <property type="entry name" value="Duplicated hybrid motif"/>
    <property type="match status" value="1"/>
</dbReference>
<dbReference type="EMBL" id="JACI01000001">
    <property type="protein sequence ID" value="OAQ15169.1"/>
    <property type="molecule type" value="Genomic_DNA"/>
</dbReference>
<dbReference type="InterPro" id="IPR011055">
    <property type="entry name" value="Dup_hybrid_motif"/>
</dbReference>
<reference evidence="5 6" key="1">
    <citation type="submission" date="2014-01" db="EMBL/GenBank/DDBJ databases">
        <authorList>
            <person name="Zuccon D."/>
        </authorList>
    </citation>
    <scope>NUCLEOTIDE SEQUENCE [LARGE SCALE GENOMIC DNA]</scope>
    <source>
        <strain evidence="5 6">Y31</strain>
    </source>
</reference>
<dbReference type="PATRIC" id="fig|1261658.3.peg.218"/>
<dbReference type="InterPro" id="IPR050570">
    <property type="entry name" value="Cell_wall_metabolism_enzyme"/>
</dbReference>
<gene>
    <name evidence="5" type="ORF">F480_01070</name>
</gene>
<dbReference type="Proteomes" id="UP000078358">
    <property type="component" value="Unassembled WGS sequence"/>
</dbReference>
<dbReference type="InterPro" id="IPR016047">
    <property type="entry name" value="M23ase_b-sheet_dom"/>
</dbReference>
<evidence type="ECO:0000313" key="6">
    <source>
        <dbReference type="Proteomes" id="UP000078358"/>
    </source>
</evidence>
<feature type="signal peptide" evidence="3">
    <location>
        <begin position="1"/>
        <end position="26"/>
    </location>
</feature>
<organism evidence="5 6">
    <name type="scientific">Bibersteinia trehalosi Y31</name>
    <dbReference type="NCBI Taxonomy" id="1261658"/>
    <lineage>
        <taxon>Bacteria</taxon>
        <taxon>Pseudomonadati</taxon>
        <taxon>Pseudomonadota</taxon>
        <taxon>Gammaproteobacteria</taxon>
        <taxon>Pasteurellales</taxon>
        <taxon>Pasteurellaceae</taxon>
        <taxon>Bibersteinia</taxon>
    </lineage>
</organism>
<feature type="compositionally biased region" description="Polar residues" evidence="2">
    <location>
        <begin position="175"/>
        <end position="186"/>
    </location>
</feature>
<keyword evidence="3" id="KW-0732">Signal</keyword>
<feature type="coiled-coil region" evidence="1">
    <location>
        <begin position="26"/>
        <end position="120"/>
    </location>
</feature>
<dbReference type="Gene3D" id="6.10.250.3150">
    <property type="match status" value="1"/>
</dbReference>
<feature type="chain" id="PRO_5008100118" description="M23ase beta-sheet core domain-containing protein" evidence="3">
    <location>
        <begin position="27"/>
        <end position="422"/>
    </location>
</feature>
<name>A0A179CZ39_BIBTR</name>
<feature type="region of interest" description="Disordered" evidence="2">
    <location>
        <begin position="170"/>
        <end position="199"/>
    </location>
</feature>
<evidence type="ECO:0000256" key="2">
    <source>
        <dbReference type="SAM" id="MobiDB-lite"/>
    </source>
</evidence>
<comment type="caution">
    <text evidence="5">The sequence shown here is derived from an EMBL/GenBank/DDBJ whole genome shotgun (WGS) entry which is preliminary data.</text>
</comment>